<dbReference type="InterPro" id="IPR044974">
    <property type="entry name" value="Disease_R_plants"/>
</dbReference>
<keyword evidence="4" id="KW-1185">Reference proteome</keyword>
<evidence type="ECO:0000259" key="2">
    <source>
        <dbReference type="Pfam" id="PF23282"/>
    </source>
</evidence>
<feature type="domain" description="Disease resistance protein Roq1-like winged-helix" evidence="2">
    <location>
        <begin position="9"/>
        <end position="80"/>
    </location>
</feature>
<keyword evidence="1" id="KW-0677">Repeat</keyword>
<dbReference type="Proteomes" id="UP001172457">
    <property type="component" value="Chromosome 3"/>
</dbReference>
<dbReference type="GO" id="GO:0006952">
    <property type="term" value="P:defense response"/>
    <property type="evidence" value="ECO:0007669"/>
    <property type="project" value="InterPro"/>
</dbReference>
<dbReference type="EMBL" id="JARYMX010000003">
    <property type="protein sequence ID" value="KAJ9558786.1"/>
    <property type="molecule type" value="Genomic_DNA"/>
</dbReference>
<proteinExistence type="predicted"/>
<dbReference type="PANTHER" id="PTHR11017:SF313">
    <property type="entry name" value="TIR DOMAIN, P-LOOP CONTAINING NUCLEOSIDE TRIPHOSPHATE HYDROLASE"/>
    <property type="match status" value="1"/>
</dbReference>
<name>A0AA38WR92_9ASTR</name>
<dbReference type="Pfam" id="PF23282">
    <property type="entry name" value="WHD_ROQ1"/>
    <property type="match status" value="2"/>
</dbReference>
<evidence type="ECO:0000313" key="4">
    <source>
        <dbReference type="Proteomes" id="UP001172457"/>
    </source>
</evidence>
<evidence type="ECO:0000313" key="3">
    <source>
        <dbReference type="EMBL" id="KAJ9558786.1"/>
    </source>
</evidence>
<organism evidence="3 4">
    <name type="scientific">Centaurea solstitialis</name>
    <name type="common">yellow star-thistle</name>
    <dbReference type="NCBI Taxonomy" id="347529"/>
    <lineage>
        <taxon>Eukaryota</taxon>
        <taxon>Viridiplantae</taxon>
        <taxon>Streptophyta</taxon>
        <taxon>Embryophyta</taxon>
        <taxon>Tracheophyta</taxon>
        <taxon>Spermatophyta</taxon>
        <taxon>Magnoliopsida</taxon>
        <taxon>eudicotyledons</taxon>
        <taxon>Gunneridae</taxon>
        <taxon>Pentapetalae</taxon>
        <taxon>asterids</taxon>
        <taxon>campanulids</taxon>
        <taxon>Asterales</taxon>
        <taxon>Asteraceae</taxon>
        <taxon>Carduoideae</taxon>
        <taxon>Cardueae</taxon>
        <taxon>Centaureinae</taxon>
        <taxon>Centaurea</taxon>
    </lineage>
</organism>
<evidence type="ECO:0000256" key="1">
    <source>
        <dbReference type="ARBA" id="ARBA00022737"/>
    </source>
</evidence>
<dbReference type="InterPro" id="IPR058192">
    <property type="entry name" value="WHD_ROQ1-like"/>
</dbReference>
<sequence length="227" mass="26538">MSVDSLPYENDKEMFKHVVCVFVGKDRVYTERILKACGLRTLQGITNLIDMCLLTIEGKNQLQMHQLLQDKGRDVVRQESPDKPWKRSLLWCHEDSFNVLEQNKACKLMSVDSLPYENDKEMFKHVVCVFVGKDRVYTERILKACGLRTLQGITNLIDMCLLTIEGKNQLQMHQLLQDKGRDVVRQESPDKPWKRSLLWCHEDSFNVLEQNKVPILKERMEICELAQ</sequence>
<dbReference type="AlphaFoldDB" id="A0AA38WR92"/>
<feature type="domain" description="Disease resistance protein Roq1-like winged-helix" evidence="2">
    <location>
        <begin position="117"/>
        <end position="188"/>
    </location>
</feature>
<protein>
    <recommendedName>
        <fullName evidence="2">Disease resistance protein Roq1-like winged-helix domain-containing protein</fullName>
    </recommendedName>
</protein>
<gene>
    <name evidence="3" type="ORF">OSB04_013400</name>
</gene>
<accession>A0AA38WR92</accession>
<comment type="caution">
    <text evidence="3">The sequence shown here is derived from an EMBL/GenBank/DDBJ whole genome shotgun (WGS) entry which is preliminary data.</text>
</comment>
<reference evidence="3" key="1">
    <citation type="submission" date="2023-03" db="EMBL/GenBank/DDBJ databases">
        <title>Chromosome-scale reference genome and RAD-based genetic map of yellow starthistle (Centaurea solstitialis) reveal putative structural variation and QTLs associated with invader traits.</title>
        <authorList>
            <person name="Reatini B."/>
            <person name="Cang F.A."/>
            <person name="Jiang Q."/>
            <person name="Mckibben M.T.W."/>
            <person name="Barker M.S."/>
            <person name="Rieseberg L.H."/>
            <person name="Dlugosch K.M."/>
        </authorList>
    </citation>
    <scope>NUCLEOTIDE SEQUENCE</scope>
    <source>
        <strain evidence="3">CAN-66</strain>
        <tissue evidence="3">Leaf</tissue>
    </source>
</reference>
<dbReference type="PANTHER" id="PTHR11017">
    <property type="entry name" value="LEUCINE-RICH REPEAT-CONTAINING PROTEIN"/>
    <property type="match status" value="1"/>
</dbReference>